<dbReference type="GO" id="GO:0030315">
    <property type="term" value="C:T-tubule"/>
    <property type="evidence" value="ECO:0007669"/>
    <property type="project" value="UniProtKB-SubCell"/>
</dbReference>
<evidence type="ECO:0000256" key="1">
    <source>
        <dbReference type="ARBA" id="ARBA00004247"/>
    </source>
</evidence>
<sequence length="98" mass="11026">MDLSFLLVICGVVASALATSTDDAQDRPKNEDNPFHYDYESLRIGGLIFAVVLFLMGIVLILSRKCRCKFNQQQPTGEPSEEEGTLRASIRRMSSRMR</sequence>
<keyword evidence="9 23" id="KW-0812">Transmembrane</keyword>
<proteinExistence type="inferred from homology"/>
<dbReference type="AlphaFoldDB" id="A0A8C4T8P9"/>
<evidence type="ECO:0000256" key="5">
    <source>
        <dbReference type="ARBA" id="ARBA00022475"/>
    </source>
</evidence>
<keyword evidence="7" id="KW-0597">Phosphoprotein</keyword>
<dbReference type="Ensembl" id="ENSECRT00000027763.1">
    <property type="protein sequence ID" value="ENSECRP00000027191.1"/>
    <property type="gene ID" value="ENSECRG00000018402.1"/>
</dbReference>
<keyword evidence="17" id="KW-0739">Sodium transport</keyword>
<dbReference type="GO" id="GO:0043269">
    <property type="term" value="P:regulation of monoatomic ion transport"/>
    <property type="evidence" value="ECO:0007669"/>
    <property type="project" value="InterPro"/>
</dbReference>
<evidence type="ECO:0000256" key="6">
    <source>
        <dbReference type="ARBA" id="ARBA00022538"/>
    </source>
</evidence>
<evidence type="ECO:0000256" key="23">
    <source>
        <dbReference type="RuleBase" id="RU364131"/>
    </source>
</evidence>
<dbReference type="GO" id="GO:0006813">
    <property type="term" value="P:potassium ion transport"/>
    <property type="evidence" value="ECO:0007669"/>
    <property type="project" value="UniProtKB-KW"/>
</dbReference>
<organism evidence="25 26">
    <name type="scientific">Erpetoichthys calabaricus</name>
    <name type="common">Rope fish</name>
    <name type="synonym">Calamoichthys calabaricus</name>
    <dbReference type="NCBI Taxonomy" id="27687"/>
    <lineage>
        <taxon>Eukaryota</taxon>
        <taxon>Metazoa</taxon>
        <taxon>Chordata</taxon>
        <taxon>Craniata</taxon>
        <taxon>Vertebrata</taxon>
        <taxon>Euteleostomi</taxon>
        <taxon>Actinopterygii</taxon>
        <taxon>Polypteriformes</taxon>
        <taxon>Polypteridae</taxon>
        <taxon>Erpetoichthys</taxon>
    </lineage>
</organism>
<dbReference type="GeneID" id="114667825"/>
<evidence type="ECO:0000256" key="17">
    <source>
        <dbReference type="ARBA" id="ARBA00023201"/>
    </source>
</evidence>
<dbReference type="InterPro" id="IPR047281">
    <property type="entry name" value="PLM"/>
</dbReference>
<feature type="region of interest" description="Disordered" evidence="24">
    <location>
        <begin position="71"/>
        <end position="98"/>
    </location>
</feature>
<keyword evidence="14 23" id="KW-0406">Ion transport</keyword>
<evidence type="ECO:0000256" key="7">
    <source>
        <dbReference type="ARBA" id="ARBA00022553"/>
    </source>
</evidence>
<dbReference type="GeneTree" id="ENSGT00940000153062"/>
<evidence type="ECO:0000256" key="18">
    <source>
        <dbReference type="ARBA" id="ARBA00023206"/>
    </source>
</evidence>
<evidence type="ECO:0000256" key="14">
    <source>
        <dbReference type="ARBA" id="ARBA00023065"/>
    </source>
</evidence>
<keyword evidence="4 23" id="KW-0813">Transport</keyword>
<keyword evidence="26" id="KW-1185">Reference proteome</keyword>
<keyword evidence="15 23" id="KW-0472">Membrane</keyword>
<comment type="subcellular location">
    <subcellularLocation>
        <location evidence="1">Apical cell membrane</location>
        <topology evidence="1">Single-pass type I membrane protein</topology>
    </subcellularLocation>
    <subcellularLocation>
        <location evidence="20">Cell membrane</location>
        <location evidence="20">Sarcolemma</location>
        <location evidence="20">T-tubule</location>
    </subcellularLocation>
    <subcellularLocation>
        <location evidence="21">Cell membrane</location>
        <location evidence="21">Sarcolemma</location>
        <topology evidence="21">Single-pass type I membrane protein</topology>
    </subcellularLocation>
    <subcellularLocation>
        <location evidence="2">Membrane</location>
        <location evidence="2">Caveola</location>
    </subcellularLocation>
</comment>
<evidence type="ECO:0000256" key="22">
    <source>
        <dbReference type="ARBA" id="ARBA00045339"/>
    </source>
</evidence>
<keyword evidence="16" id="KW-0564">Palmitate</keyword>
<dbReference type="Proteomes" id="UP000694620">
    <property type="component" value="Chromosome 17"/>
</dbReference>
<evidence type="ECO:0000256" key="15">
    <source>
        <dbReference type="ARBA" id="ARBA00023136"/>
    </source>
</evidence>
<evidence type="ECO:0000256" key="11">
    <source>
        <dbReference type="ARBA" id="ARBA00022958"/>
    </source>
</evidence>
<dbReference type="PANTHER" id="PTHR14132:SF12">
    <property type="entry name" value="PHOSPHOLEMMAN"/>
    <property type="match status" value="1"/>
</dbReference>
<dbReference type="Pfam" id="PF02038">
    <property type="entry name" value="ATP1G1_PLM_MAT8"/>
    <property type="match status" value="1"/>
</dbReference>
<keyword evidence="13" id="KW-0915">Sodium</keyword>
<evidence type="ECO:0000313" key="26">
    <source>
        <dbReference type="Proteomes" id="UP000694620"/>
    </source>
</evidence>
<dbReference type="GO" id="GO:0006814">
    <property type="term" value="P:sodium ion transport"/>
    <property type="evidence" value="ECO:0007669"/>
    <property type="project" value="UniProtKB-KW"/>
</dbReference>
<evidence type="ECO:0000256" key="24">
    <source>
        <dbReference type="SAM" id="MobiDB-lite"/>
    </source>
</evidence>
<keyword evidence="19" id="KW-0449">Lipoprotein</keyword>
<gene>
    <name evidence="25" type="primary">LOC114667825</name>
</gene>
<evidence type="ECO:0000256" key="12">
    <source>
        <dbReference type="ARBA" id="ARBA00022989"/>
    </source>
</evidence>
<dbReference type="Gene3D" id="1.20.5.780">
    <property type="entry name" value="Single helix bin"/>
    <property type="match status" value="1"/>
</dbReference>
<evidence type="ECO:0000256" key="19">
    <source>
        <dbReference type="ARBA" id="ARBA00023288"/>
    </source>
</evidence>
<keyword evidence="12 23" id="KW-1133">Transmembrane helix</keyword>
<dbReference type="CDD" id="cd20317">
    <property type="entry name" value="FXYD1"/>
    <property type="match status" value="1"/>
</dbReference>
<evidence type="ECO:0000256" key="10">
    <source>
        <dbReference type="ARBA" id="ARBA00022729"/>
    </source>
</evidence>
<dbReference type="PANTHER" id="PTHR14132">
    <property type="entry name" value="SODIUM/POTASSIUM-TRANSPORTING ATPASE SUBUNIT GAMMA"/>
    <property type="match status" value="1"/>
</dbReference>
<reference evidence="25" key="2">
    <citation type="submission" date="2025-08" db="UniProtKB">
        <authorList>
            <consortium name="Ensembl"/>
        </authorList>
    </citation>
    <scope>IDENTIFICATION</scope>
</reference>
<name>A0A8C4T8P9_ERPCA</name>
<evidence type="ECO:0000256" key="13">
    <source>
        <dbReference type="ARBA" id="ARBA00023053"/>
    </source>
</evidence>
<feature type="chain" id="PRO_5034971948" description="FXYD domain-containing ion transport regulator" evidence="23">
    <location>
        <begin position="19"/>
        <end position="98"/>
    </location>
</feature>
<dbReference type="GO" id="GO:0005901">
    <property type="term" value="C:caveola"/>
    <property type="evidence" value="ECO:0007669"/>
    <property type="project" value="UniProtKB-SubCell"/>
</dbReference>
<comment type="function">
    <text evidence="22">Associates with and regulates the activity of the sodium/potassium-transporting ATPase (NKA) which transports Na(+) out of the cell and K(+) into the cell. Inhibits NKA activity in its unphosphorylated state and stimulates activity when phosphorylated. Reduces glutathionylation of the NKA beta-1 subunit ATP1B1, thus reversing glutathionylation-mediated inhibition of ATP1B1. Contributes to female sexual development by maintaining the excitability of neurons which secrete gonadotropin-releasing hormone.</text>
</comment>
<evidence type="ECO:0000313" key="25">
    <source>
        <dbReference type="Ensembl" id="ENSECRP00000027191.1"/>
    </source>
</evidence>
<keyword evidence="6" id="KW-0633">Potassium transport</keyword>
<keyword evidence="18" id="KW-0318">Glutathionylation</keyword>
<reference evidence="25" key="3">
    <citation type="submission" date="2025-09" db="UniProtKB">
        <authorList>
            <consortium name="Ensembl"/>
        </authorList>
    </citation>
    <scope>IDENTIFICATION</scope>
</reference>
<keyword evidence="8" id="KW-0740">Sodium/potassium transport</keyword>
<feature type="compositionally biased region" description="Basic residues" evidence="24">
    <location>
        <begin position="89"/>
        <end position="98"/>
    </location>
</feature>
<evidence type="ECO:0000256" key="3">
    <source>
        <dbReference type="ARBA" id="ARBA00005948"/>
    </source>
</evidence>
<dbReference type="InterPro" id="IPR047297">
    <property type="entry name" value="FXYD_motif"/>
</dbReference>
<accession>A0A8C4T8P9</accession>
<keyword evidence="11" id="KW-0630">Potassium</keyword>
<dbReference type="RefSeq" id="XP_028679151.1">
    <property type="nucleotide sequence ID" value="XM_028823318.2"/>
</dbReference>
<evidence type="ECO:0000256" key="4">
    <source>
        <dbReference type="ARBA" id="ARBA00022448"/>
    </source>
</evidence>
<evidence type="ECO:0000256" key="16">
    <source>
        <dbReference type="ARBA" id="ARBA00023139"/>
    </source>
</evidence>
<keyword evidence="10 23" id="KW-0732">Signal</keyword>
<evidence type="ECO:0000256" key="21">
    <source>
        <dbReference type="ARBA" id="ARBA00034690"/>
    </source>
</evidence>
<dbReference type="PROSITE" id="PS01310">
    <property type="entry name" value="FXYD"/>
    <property type="match status" value="1"/>
</dbReference>
<feature type="signal peptide" evidence="23">
    <location>
        <begin position="1"/>
        <end position="18"/>
    </location>
</feature>
<comment type="similarity">
    <text evidence="3 23">Belongs to the FXYD family.</text>
</comment>
<dbReference type="FunFam" id="1.20.5.780:FF:000002">
    <property type="entry name" value="FXYD domain-containing ion transport regulator"/>
    <property type="match status" value="1"/>
</dbReference>
<protein>
    <recommendedName>
        <fullName evidence="23">FXYD domain-containing ion transport regulator</fullName>
    </recommendedName>
</protein>
<feature type="transmembrane region" description="Helical" evidence="23">
    <location>
        <begin position="42"/>
        <end position="62"/>
    </location>
</feature>
<evidence type="ECO:0000256" key="20">
    <source>
        <dbReference type="ARBA" id="ARBA00024012"/>
    </source>
</evidence>
<evidence type="ECO:0000256" key="2">
    <source>
        <dbReference type="ARBA" id="ARBA00004345"/>
    </source>
</evidence>
<dbReference type="GO" id="GO:0016324">
    <property type="term" value="C:apical plasma membrane"/>
    <property type="evidence" value="ECO:0007669"/>
    <property type="project" value="UniProtKB-SubCell"/>
</dbReference>
<reference evidence="25" key="1">
    <citation type="submission" date="2021-06" db="EMBL/GenBank/DDBJ databases">
        <authorList>
            <consortium name="Wellcome Sanger Institute Data Sharing"/>
        </authorList>
    </citation>
    <scope>NUCLEOTIDE SEQUENCE [LARGE SCALE GENOMIC DNA]</scope>
</reference>
<keyword evidence="5" id="KW-1003">Cell membrane</keyword>
<evidence type="ECO:0000256" key="9">
    <source>
        <dbReference type="ARBA" id="ARBA00022692"/>
    </source>
</evidence>
<evidence type="ECO:0000256" key="8">
    <source>
        <dbReference type="ARBA" id="ARBA00022607"/>
    </source>
</evidence>
<dbReference type="GO" id="GO:0017080">
    <property type="term" value="F:sodium channel regulator activity"/>
    <property type="evidence" value="ECO:0007669"/>
    <property type="project" value="TreeGrafter"/>
</dbReference>
<dbReference type="InterPro" id="IPR000272">
    <property type="entry name" value="Ion-transport_regulator_FXYD"/>
</dbReference>